<keyword evidence="2" id="KW-0813">Transport</keyword>
<feature type="region of interest" description="Disordered" evidence="9">
    <location>
        <begin position="721"/>
        <end position="758"/>
    </location>
</feature>
<evidence type="ECO:0000256" key="2">
    <source>
        <dbReference type="ARBA" id="ARBA00022448"/>
    </source>
</evidence>
<dbReference type="GO" id="GO:0006869">
    <property type="term" value="P:lipid transport"/>
    <property type="evidence" value="ECO:0007669"/>
    <property type="project" value="UniProtKB-KW"/>
</dbReference>
<feature type="compositionally biased region" description="Polar residues" evidence="9">
    <location>
        <begin position="626"/>
        <end position="637"/>
    </location>
</feature>
<evidence type="ECO:0000256" key="6">
    <source>
        <dbReference type="ARBA" id="ARBA00023055"/>
    </source>
</evidence>
<keyword evidence="3" id="KW-0812">Transmembrane</keyword>
<reference evidence="11 12" key="3">
    <citation type="journal article" date="2010" name="BMC Genomics">
        <title>Transcriptome sequencing and comparative analysis of cucumber flowers with different sex types.</title>
        <authorList>
            <person name="Guo S."/>
            <person name="Zheng Y."/>
            <person name="Joung J.G."/>
            <person name="Liu S."/>
            <person name="Zhang Z."/>
            <person name="Crasta O.R."/>
            <person name="Sobral B.W."/>
            <person name="Xu Y."/>
            <person name="Huang S."/>
            <person name="Fei Z."/>
        </authorList>
    </citation>
    <scope>NUCLEOTIDE SEQUENCE [LARGE SCALE GENOMIC DNA]</scope>
    <source>
        <strain evidence="12">cv. 9930</strain>
    </source>
</reference>
<dbReference type="AlphaFoldDB" id="A0A0A0LQN7"/>
<protein>
    <recommendedName>
        <fullName evidence="10">SMP-LTD domain-containing protein</fullName>
    </recommendedName>
</protein>
<dbReference type="STRING" id="3659.A0A0A0LQN7"/>
<feature type="compositionally biased region" description="Basic and acidic residues" evidence="9">
    <location>
        <begin position="694"/>
        <end position="708"/>
    </location>
</feature>
<name>A0A0A0LQN7_CUCSA</name>
<dbReference type="Pfam" id="PF23065">
    <property type="entry name" value="PH_SMPa"/>
    <property type="match status" value="1"/>
</dbReference>
<dbReference type="CDD" id="cd21675">
    <property type="entry name" value="SMP_TEX2"/>
    <property type="match status" value="1"/>
</dbReference>
<keyword evidence="12" id="KW-1185">Reference proteome</keyword>
<dbReference type="PANTHER" id="PTHR13466">
    <property type="entry name" value="TEX2 PROTEIN-RELATED"/>
    <property type="match status" value="1"/>
</dbReference>
<proteinExistence type="predicted"/>
<organism evidence="11 12">
    <name type="scientific">Cucumis sativus</name>
    <name type="common">Cucumber</name>
    <dbReference type="NCBI Taxonomy" id="3659"/>
    <lineage>
        <taxon>Eukaryota</taxon>
        <taxon>Viridiplantae</taxon>
        <taxon>Streptophyta</taxon>
        <taxon>Embryophyta</taxon>
        <taxon>Tracheophyta</taxon>
        <taxon>Spermatophyta</taxon>
        <taxon>Magnoliopsida</taxon>
        <taxon>eudicotyledons</taxon>
        <taxon>Gunneridae</taxon>
        <taxon>Pentapetalae</taxon>
        <taxon>rosids</taxon>
        <taxon>fabids</taxon>
        <taxon>Cucurbitales</taxon>
        <taxon>Cucurbitaceae</taxon>
        <taxon>Benincaseae</taxon>
        <taxon>Cucumis</taxon>
    </lineage>
</organism>
<feature type="region of interest" description="Disordered" evidence="9">
    <location>
        <begin position="473"/>
        <end position="502"/>
    </location>
</feature>
<feature type="compositionally biased region" description="Low complexity" evidence="9">
    <location>
        <begin position="729"/>
        <end position="742"/>
    </location>
</feature>
<feature type="region of interest" description="Disordered" evidence="9">
    <location>
        <begin position="773"/>
        <end position="792"/>
    </location>
</feature>
<sequence length="792" mass="88945">MGSLLILTFLFGFVFGVVAIVGAEAFGIFIILNKLSKRSQKDLAKANAKLDQSELDPLQSLEFLSNKQGSVWILESNVLEDIIEKGPKEQKKRKDFLEVTPVKKYARIKDHTLVITELDGKKRTTIQLNGCTVEAVSATDLPSRKWVKRFPLILENRTSVIYHESKRIFIFLETSWEKESWCKALRLASCVDKEKLRSVAKLQKEFHSYISSLSTGYPSFMKPSTGHHTEAIDKEIKPNVPPSKVRQFFKKLAKKTSKAASDYIANPSSSLREEKRFSERYHPGPDFISSAGLVKGIPKAQSTKSFFEEDMGAPSTLTHSISQSHASVVSDADTDDRFWTDEGTLCWNLLMSRFFFDATSNEGLMKSLHDRIQRMLSKMRTPSYIGEIICTKVDPGNLPPNINIIRVLPFELNEVWALEVDFEYSGGFALDIETRIEVHELDLQKNAVDSKSDSSDVGEVSSFLEDYLGKQLSSSEGTDQNDEGGPGNNKNPASSSSSSSGSRWKSLMNSIAKQVSQVPISLVIKVGSLRGTLRLHIKPPPSDQLWYSFTSMPYLELRLASSFGDHKITSAHVAQFLNNRIKAVIRDTLVLPNSESIYIPFMMAEKDDWVPRDIAPFMWLNQGASDNKASCENQSSHPVEAKNRSEATKTTSTDQQGIEDKRPKNAESSQSHSDLSNASKPSSSTTNPARATKKTSDENEMKVPLLENDKAVENFQQRNREYAQENHSPSRSTSSLSSGQESYNAEEDEKPKRIGRRARMLEIGKKMGEKLEEKRRNIEEKSRNIVEKMRGP</sequence>
<evidence type="ECO:0000256" key="5">
    <source>
        <dbReference type="ARBA" id="ARBA00022989"/>
    </source>
</evidence>
<dbReference type="GO" id="GO:0005783">
    <property type="term" value="C:endoplasmic reticulum"/>
    <property type="evidence" value="ECO:0000318"/>
    <property type="project" value="GO_Central"/>
</dbReference>
<dbReference type="GO" id="GO:0008289">
    <property type="term" value="F:lipid binding"/>
    <property type="evidence" value="ECO:0000318"/>
    <property type="project" value="GO_Central"/>
</dbReference>
<dbReference type="InterPro" id="IPR031468">
    <property type="entry name" value="SMP_LBD"/>
</dbReference>
<reference evidence="11 12" key="2">
    <citation type="journal article" date="2009" name="PLoS ONE">
        <title>An integrated genetic and cytogenetic map of the cucumber genome.</title>
        <authorList>
            <person name="Ren Y."/>
            <person name="Zhang Z."/>
            <person name="Liu J."/>
            <person name="Staub J.E."/>
            <person name="Han Y."/>
            <person name="Cheng Z."/>
            <person name="Li X."/>
            <person name="Lu J."/>
            <person name="Miao H."/>
            <person name="Kang H."/>
            <person name="Xie B."/>
            <person name="Gu X."/>
            <person name="Wang X."/>
            <person name="Du Y."/>
            <person name="Jin W."/>
            <person name="Huang S."/>
        </authorList>
    </citation>
    <scope>NUCLEOTIDE SEQUENCE [LARGE SCALE GENOMIC DNA]</scope>
    <source>
        <strain evidence="12">cv. 9930</strain>
    </source>
</reference>
<keyword evidence="8" id="KW-0472">Membrane</keyword>
<dbReference type="eggNOG" id="KOG2238">
    <property type="taxonomic scope" value="Eukaryota"/>
</dbReference>
<evidence type="ECO:0000313" key="12">
    <source>
        <dbReference type="Proteomes" id="UP000029981"/>
    </source>
</evidence>
<dbReference type="PROSITE" id="PS51847">
    <property type="entry name" value="SMP"/>
    <property type="match status" value="1"/>
</dbReference>
<feature type="domain" description="SMP-LTD" evidence="10">
    <location>
        <begin position="341"/>
        <end position="600"/>
    </location>
</feature>
<dbReference type="OrthoDB" id="26740at2759"/>
<evidence type="ECO:0000256" key="9">
    <source>
        <dbReference type="SAM" id="MobiDB-lite"/>
    </source>
</evidence>
<feature type="region of interest" description="Disordered" evidence="9">
    <location>
        <begin position="626"/>
        <end position="708"/>
    </location>
</feature>
<evidence type="ECO:0000256" key="1">
    <source>
        <dbReference type="ARBA" id="ARBA00004586"/>
    </source>
</evidence>
<keyword evidence="7" id="KW-0446">Lipid-binding</keyword>
<keyword evidence="5" id="KW-1133">Transmembrane helix</keyword>
<evidence type="ECO:0000313" key="11">
    <source>
        <dbReference type="EMBL" id="KGN64230.1"/>
    </source>
</evidence>
<dbReference type="SUPFAM" id="SSF50729">
    <property type="entry name" value="PH domain-like"/>
    <property type="match status" value="1"/>
</dbReference>
<keyword evidence="4" id="KW-0256">Endoplasmic reticulum</keyword>
<dbReference type="KEGG" id="csv:101209104"/>
<evidence type="ECO:0000256" key="3">
    <source>
        <dbReference type="ARBA" id="ARBA00022692"/>
    </source>
</evidence>
<gene>
    <name evidence="11" type="ORF">Csa_1G043320</name>
</gene>
<comment type="subcellular location">
    <subcellularLocation>
        <location evidence="1">Endoplasmic reticulum membrane</location>
    </subcellularLocation>
</comment>
<reference evidence="11 12" key="4">
    <citation type="journal article" date="2011" name="BMC Genomics">
        <title>RNA-Seq improves annotation of protein-coding genes in the cucumber genome.</title>
        <authorList>
            <person name="Li Z."/>
            <person name="Zhang Z."/>
            <person name="Yan P."/>
            <person name="Huang S."/>
            <person name="Fei Z."/>
            <person name="Lin K."/>
        </authorList>
    </citation>
    <scope>NUCLEOTIDE SEQUENCE [LARGE SCALE GENOMIC DNA]</scope>
    <source>
        <strain evidence="12">cv. 9930</strain>
    </source>
</reference>
<keyword evidence="6" id="KW-0445">Lipid transport</keyword>
<feature type="compositionally biased region" description="Polar residues" evidence="9">
    <location>
        <begin position="666"/>
        <end position="689"/>
    </location>
</feature>
<dbReference type="PANTHER" id="PTHR13466:SF0">
    <property type="entry name" value="SMP-LTD DOMAIN-CONTAINING PROTEIN"/>
    <property type="match status" value="1"/>
</dbReference>
<dbReference type="OMA" id="CYLYAET"/>
<evidence type="ECO:0000256" key="4">
    <source>
        <dbReference type="ARBA" id="ARBA00022824"/>
    </source>
</evidence>
<dbReference type="InterPro" id="IPR057080">
    <property type="entry name" value="PH_SMPa"/>
</dbReference>
<reference evidence="11 12" key="1">
    <citation type="journal article" date="2009" name="Nat. Genet.">
        <title>The genome of the cucumber, Cucumis sativus L.</title>
        <authorList>
            <person name="Huang S."/>
            <person name="Li R."/>
            <person name="Zhang Z."/>
            <person name="Li L."/>
            <person name="Gu X."/>
            <person name="Fan W."/>
            <person name="Lucas W.J."/>
            <person name="Wang X."/>
            <person name="Xie B."/>
            <person name="Ni P."/>
            <person name="Ren Y."/>
            <person name="Zhu H."/>
            <person name="Li J."/>
            <person name="Lin K."/>
            <person name="Jin W."/>
            <person name="Fei Z."/>
            <person name="Li G."/>
            <person name="Staub J."/>
            <person name="Kilian A."/>
            <person name="van der Vossen E.A."/>
            <person name="Wu Y."/>
            <person name="Guo J."/>
            <person name="He J."/>
            <person name="Jia Z."/>
            <person name="Ren Y."/>
            <person name="Tian G."/>
            <person name="Lu Y."/>
            <person name="Ruan J."/>
            <person name="Qian W."/>
            <person name="Wang M."/>
            <person name="Huang Q."/>
            <person name="Li B."/>
            <person name="Xuan Z."/>
            <person name="Cao J."/>
            <person name="Asan"/>
            <person name="Wu Z."/>
            <person name="Zhang J."/>
            <person name="Cai Q."/>
            <person name="Bai Y."/>
            <person name="Zhao B."/>
            <person name="Han Y."/>
            <person name="Li Y."/>
            <person name="Li X."/>
            <person name="Wang S."/>
            <person name="Shi Q."/>
            <person name="Liu S."/>
            <person name="Cho W.K."/>
            <person name="Kim J.Y."/>
            <person name="Xu Y."/>
            <person name="Heller-Uszynska K."/>
            <person name="Miao H."/>
            <person name="Cheng Z."/>
            <person name="Zhang S."/>
            <person name="Wu J."/>
            <person name="Yang Y."/>
            <person name="Kang H."/>
            <person name="Li M."/>
            <person name="Liang H."/>
            <person name="Ren X."/>
            <person name="Shi Z."/>
            <person name="Wen M."/>
            <person name="Jian M."/>
            <person name="Yang H."/>
            <person name="Zhang G."/>
            <person name="Yang Z."/>
            <person name="Chen R."/>
            <person name="Liu S."/>
            <person name="Li J."/>
            <person name="Ma L."/>
            <person name="Liu H."/>
            <person name="Zhou Y."/>
            <person name="Zhao J."/>
            <person name="Fang X."/>
            <person name="Li G."/>
            <person name="Fang L."/>
            <person name="Li Y."/>
            <person name="Liu D."/>
            <person name="Zheng H."/>
            <person name="Zhang Y."/>
            <person name="Qin N."/>
            <person name="Li Z."/>
            <person name="Yang G."/>
            <person name="Yang S."/>
            <person name="Bolund L."/>
            <person name="Kristiansen K."/>
            <person name="Zheng H."/>
            <person name="Li S."/>
            <person name="Zhang X."/>
            <person name="Yang H."/>
            <person name="Wang J."/>
            <person name="Sun R."/>
            <person name="Zhang B."/>
            <person name="Jiang S."/>
            <person name="Wang J."/>
            <person name="Du Y."/>
            <person name="Li S."/>
        </authorList>
    </citation>
    <scope>NUCLEOTIDE SEQUENCE [LARGE SCALE GENOMIC DNA]</scope>
    <source>
        <strain evidence="12">cv. 9930</strain>
    </source>
</reference>
<dbReference type="Gramene" id="KGN64230">
    <property type="protein sequence ID" value="KGN64230"/>
    <property type="gene ID" value="Csa_1G043320"/>
</dbReference>
<evidence type="ECO:0000256" key="8">
    <source>
        <dbReference type="ARBA" id="ARBA00023136"/>
    </source>
</evidence>
<evidence type="ECO:0000259" key="10">
    <source>
        <dbReference type="PROSITE" id="PS51847"/>
    </source>
</evidence>
<dbReference type="GO" id="GO:0005789">
    <property type="term" value="C:endoplasmic reticulum membrane"/>
    <property type="evidence" value="ECO:0007669"/>
    <property type="project" value="UniProtKB-SubCell"/>
</dbReference>
<dbReference type="EMBL" id="CM002922">
    <property type="protein sequence ID" value="KGN64230.1"/>
    <property type="molecule type" value="Genomic_DNA"/>
</dbReference>
<evidence type="ECO:0000256" key="7">
    <source>
        <dbReference type="ARBA" id="ARBA00023121"/>
    </source>
</evidence>
<dbReference type="Proteomes" id="UP000029981">
    <property type="component" value="Chromosome 1"/>
</dbReference>
<accession>A0A0A0LQN7</accession>